<dbReference type="InterPro" id="IPR014044">
    <property type="entry name" value="CAP_dom"/>
</dbReference>
<dbReference type="Gene3D" id="3.40.33.10">
    <property type="entry name" value="CAP"/>
    <property type="match status" value="1"/>
</dbReference>
<keyword evidence="3" id="KW-1185">Reference proteome</keyword>
<evidence type="ECO:0000313" key="3">
    <source>
        <dbReference type="Proteomes" id="UP000271162"/>
    </source>
</evidence>
<dbReference type="STRING" id="27835.A0A0N4YRU7"/>
<dbReference type="EMBL" id="UYSL01024665">
    <property type="protein sequence ID" value="VDL83706.1"/>
    <property type="molecule type" value="Genomic_DNA"/>
</dbReference>
<proteinExistence type="predicted"/>
<dbReference type="WBParaSite" id="NBR_0001996901-mRNA-1">
    <property type="protein sequence ID" value="NBR_0001996901-mRNA-1"/>
    <property type="gene ID" value="NBR_0001996901"/>
</dbReference>
<dbReference type="SUPFAM" id="SSF55797">
    <property type="entry name" value="PR-1-like"/>
    <property type="match status" value="1"/>
</dbReference>
<gene>
    <name evidence="2" type="ORF">NBR_LOCUS19970</name>
</gene>
<dbReference type="Pfam" id="PF00188">
    <property type="entry name" value="CAP"/>
    <property type="match status" value="1"/>
</dbReference>
<evidence type="ECO:0000313" key="2">
    <source>
        <dbReference type="EMBL" id="VDL83706.1"/>
    </source>
</evidence>
<dbReference type="AlphaFoldDB" id="A0A0N4YRU7"/>
<protein>
    <submittedName>
        <fullName evidence="4">SCP domain-containing protein</fullName>
    </submittedName>
</protein>
<dbReference type="Proteomes" id="UP000271162">
    <property type="component" value="Unassembled WGS sequence"/>
</dbReference>
<accession>A0A0N4YRU7</accession>
<organism evidence="4">
    <name type="scientific">Nippostrongylus brasiliensis</name>
    <name type="common">Rat hookworm</name>
    <dbReference type="NCBI Taxonomy" id="27835"/>
    <lineage>
        <taxon>Eukaryota</taxon>
        <taxon>Metazoa</taxon>
        <taxon>Ecdysozoa</taxon>
        <taxon>Nematoda</taxon>
        <taxon>Chromadorea</taxon>
        <taxon>Rhabditida</taxon>
        <taxon>Rhabditina</taxon>
        <taxon>Rhabditomorpha</taxon>
        <taxon>Strongyloidea</taxon>
        <taxon>Heligmosomidae</taxon>
        <taxon>Nippostrongylus</taxon>
    </lineage>
</organism>
<dbReference type="InterPro" id="IPR035940">
    <property type="entry name" value="CAP_sf"/>
</dbReference>
<dbReference type="SMART" id="SM00198">
    <property type="entry name" value="SCP"/>
    <property type="match status" value="1"/>
</dbReference>
<evidence type="ECO:0000259" key="1">
    <source>
        <dbReference type="SMART" id="SM00198"/>
    </source>
</evidence>
<feature type="domain" description="SCP" evidence="1">
    <location>
        <begin position="1"/>
        <end position="141"/>
    </location>
</feature>
<name>A0A0N4YRU7_NIPBR</name>
<dbReference type="CDD" id="cd05380">
    <property type="entry name" value="CAP_euk"/>
    <property type="match status" value="1"/>
</dbReference>
<evidence type="ECO:0000313" key="4">
    <source>
        <dbReference type="WBParaSite" id="NBR_0001996901-mRNA-1"/>
    </source>
</evidence>
<reference evidence="2 3" key="2">
    <citation type="submission" date="2018-11" db="EMBL/GenBank/DDBJ databases">
        <authorList>
            <consortium name="Pathogen Informatics"/>
        </authorList>
    </citation>
    <scope>NUCLEOTIDE SEQUENCE [LARGE SCALE GENOMIC DNA]</scope>
</reference>
<dbReference type="OMA" id="GVYNCGN"/>
<reference evidence="4" key="1">
    <citation type="submission" date="2017-02" db="UniProtKB">
        <authorList>
            <consortium name="WormBaseParasite"/>
        </authorList>
    </citation>
    <scope>IDENTIFICATION</scope>
</reference>
<sequence length="141" mass="15748">MINYRRSELAKGAIAKNNGALLPSAANMRKIVYDCALEGEAMAYAQQCTNAGSNQFGITENFERVSATDPVKAIAVATRTWWKQVRLQPGIGVKMVTFRDKHMSSPIRFFTLMGWADVQRMGCGVYNCGNLFNVVCRYDPR</sequence>